<reference evidence="1 2" key="1">
    <citation type="journal article" date="2015" name="Genome Announc.">
        <title>Expanding the biotechnology potential of lactobacilli through comparative genomics of 213 strains and associated genera.</title>
        <authorList>
            <person name="Sun Z."/>
            <person name="Harris H.M."/>
            <person name="McCann A."/>
            <person name="Guo C."/>
            <person name="Argimon S."/>
            <person name="Zhang W."/>
            <person name="Yang X."/>
            <person name="Jeffery I.B."/>
            <person name="Cooney J.C."/>
            <person name="Kagawa T.F."/>
            <person name="Liu W."/>
            <person name="Song Y."/>
            <person name="Salvetti E."/>
            <person name="Wrobel A."/>
            <person name="Rasinkangas P."/>
            <person name="Parkhill J."/>
            <person name="Rea M.C."/>
            <person name="O'Sullivan O."/>
            <person name="Ritari J."/>
            <person name="Douillard F.P."/>
            <person name="Paul Ross R."/>
            <person name="Yang R."/>
            <person name="Briner A.E."/>
            <person name="Felis G.E."/>
            <person name="de Vos W.M."/>
            <person name="Barrangou R."/>
            <person name="Klaenhammer T.R."/>
            <person name="Caufield P.W."/>
            <person name="Cui Y."/>
            <person name="Zhang H."/>
            <person name="O'Toole P.W."/>
        </authorList>
    </citation>
    <scope>NUCLEOTIDE SEQUENCE [LARGE SCALE GENOMIC DNA]</scope>
    <source>
        <strain evidence="1 2">DSM 13343</strain>
    </source>
</reference>
<sequence>MDALAGDPVEGVSGLAFVVRDRIASSVDQDHLCRLHVWIIVDRRLCGRVIRHWHRVAFGLVLWVNRCQRRTVVSLWRVARNVVDVPWRSGVHWDGFGVAVVSWLGDGHDDFFIADRQKRPVISCSKLGFIQGAVSSQNVPSDRFGPIVDGLIRLTGEDFDWITGNFYAIFINISNLYRFASFRRVGHSRRLGWIDWRHGVTLAWVIVVNWVALPVFSVQRVARHRWDPDRLNGLWIFRVGDVRCRQVNTSWGLPDVSTSRLLVSERQVLTIVSDSELGLARSFIREQNVPVDDFLNCGVINVTISHATQVLGRLQQSFRICLIDEDHIQVLTVSVVLNICWLRWIRRCEGVAFG</sequence>
<dbReference type="Proteomes" id="UP000051790">
    <property type="component" value="Unassembled WGS sequence"/>
</dbReference>
<organism evidence="1 2">
    <name type="scientific">Lacticaseibacillus manihotivorans DSM 13343 = JCM 12514</name>
    <dbReference type="NCBI Taxonomy" id="1423769"/>
    <lineage>
        <taxon>Bacteria</taxon>
        <taxon>Bacillati</taxon>
        <taxon>Bacillota</taxon>
        <taxon>Bacilli</taxon>
        <taxon>Lactobacillales</taxon>
        <taxon>Lactobacillaceae</taxon>
        <taxon>Lacticaseibacillus</taxon>
    </lineage>
</organism>
<proteinExistence type="predicted"/>
<comment type="caution">
    <text evidence="1">The sequence shown here is derived from an EMBL/GenBank/DDBJ whole genome shotgun (WGS) entry which is preliminary data.</text>
</comment>
<dbReference type="EMBL" id="AZEU01000235">
    <property type="protein sequence ID" value="KRL42025.1"/>
    <property type="molecule type" value="Genomic_DNA"/>
</dbReference>
<evidence type="ECO:0000313" key="1">
    <source>
        <dbReference type="EMBL" id="KRL42025.1"/>
    </source>
</evidence>
<dbReference type="AlphaFoldDB" id="A0A0R1QC10"/>
<name>A0A0R1QC10_9LACO</name>
<evidence type="ECO:0000313" key="2">
    <source>
        <dbReference type="Proteomes" id="UP000051790"/>
    </source>
</evidence>
<accession>A0A0R1QC10</accession>
<keyword evidence="2" id="KW-1185">Reference proteome</keyword>
<gene>
    <name evidence="1" type="ORF">FD01_GL002025</name>
</gene>
<protein>
    <submittedName>
        <fullName evidence="1">Uncharacterized protein</fullName>
    </submittedName>
</protein>